<dbReference type="PANTHER" id="PTHR38409">
    <property type="entry name" value="MDM10-COMPLEMENTING PROTEIN 1"/>
    <property type="match status" value="1"/>
</dbReference>
<dbReference type="GO" id="GO:0055088">
    <property type="term" value="P:lipid homeostasis"/>
    <property type="evidence" value="ECO:0007669"/>
    <property type="project" value="InterPro"/>
</dbReference>
<evidence type="ECO:0000259" key="2">
    <source>
        <dbReference type="Pfam" id="PF07950"/>
    </source>
</evidence>
<evidence type="ECO:0000256" key="1">
    <source>
        <dbReference type="SAM" id="Phobius"/>
    </source>
</evidence>
<organism evidence="3 4">
    <name type="scientific">Syncephalastrum racemosum</name>
    <name type="common">Filamentous fungus</name>
    <dbReference type="NCBI Taxonomy" id="13706"/>
    <lineage>
        <taxon>Eukaryota</taxon>
        <taxon>Fungi</taxon>
        <taxon>Fungi incertae sedis</taxon>
        <taxon>Mucoromycota</taxon>
        <taxon>Mucoromycotina</taxon>
        <taxon>Mucoromycetes</taxon>
        <taxon>Mucorales</taxon>
        <taxon>Syncephalastraceae</taxon>
        <taxon>Syncephalastrum</taxon>
    </lineage>
</organism>
<name>A0A1X2H194_SYNRA</name>
<dbReference type="EMBL" id="MCGN01000011">
    <property type="protein sequence ID" value="ORY91142.1"/>
    <property type="molecule type" value="Genomic_DNA"/>
</dbReference>
<evidence type="ECO:0000313" key="3">
    <source>
        <dbReference type="EMBL" id="ORY91142.1"/>
    </source>
</evidence>
<dbReference type="PANTHER" id="PTHR38409:SF1">
    <property type="entry name" value="MITOCHONDRIAL ADAPTER PROTEIN MCP1"/>
    <property type="match status" value="1"/>
</dbReference>
<accession>A0A1X2H194</accession>
<dbReference type="InterPro" id="IPR039960">
    <property type="entry name" value="MCP1"/>
</dbReference>
<reference evidence="3 4" key="1">
    <citation type="submission" date="2016-07" db="EMBL/GenBank/DDBJ databases">
        <title>Pervasive Adenine N6-methylation of Active Genes in Fungi.</title>
        <authorList>
            <consortium name="DOE Joint Genome Institute"/>
            <person name="Mondo S.J."/>
            <person name="Dannebaum R.O."/>
            <person name="Kuo R.C."/>
            <person name="Labutti K."/>
            <person name="Haridas S."/>
            <person name="Kuo A."/>
            <person name="Salamov A."/>
            <person name="Ahrendt S.R."/>
            <person name="Lipzen A."/>
            <person name="Sullivan W."/>
            <person name="Andreopoulos W.B."/>
            <person name="Clum A."/>
            <person name="Lindquist E."/>
            <person name="Daum C."/>
            <person name="Ramamoorthy G.K."/>
            <person name="Gryganskyi A."/>
            <person name="Culley D."/>
            <person name="Magnuson J.K."/>
            <person name="James T.Y."/>
            <person name="O'Malley M.A."/>
            <person name="Stajich J.E."/>
            <person name="Spatafora J.W."/>
            <person name="Visel A."/>
            <person name="Grigoriev I.V."/>
        </authorList>
    </citation>
    <scope>NUCLEOTIDE SEQUENCE [LARGE SCALE GENOMIC DNA]</scope>
    <source>
        <strain evidence="3 4">NRRL 2496</strain>
    </source>
</reference>
<comment type="caution">
    <text evidence="3">The sequence shown here is derived from an EMBL/GenBank/DDBJ whole genome shotgun (WGS) entry which is preliminary data.</text>
</comment>
<keyword evidence="1" id="KW-1133">Transmembrane helix</keyword>
<keyword evidence="1" id="KW-0472">Membrane</keyword>
<sequence length="246" mass="26777">MHIYKIYGGLTTLQNASAYAFSSFAVVHGAQIAISALGGPDAGNRWLLLGRPFYQDEHTEGIIVTGAATVHVLCGIAKAGIRWYCKKNQNVDIQTRLPLHHRLAGYILLPAVLLHYDLVRKLPARYFGDSAMLDLGHIAWGLQNWPIFTYTLHGILIGAASWHIVHGAKALLSTKKKGKTAAASSSSSSSTLTTPTTTQTATRVTWITSAGIAVTLLSGLIVIGTQTKKIPLRYDYAQIYKMLFPF</sequence>
<dbReference type="InParanoid" id="A0A1X2H194"/>
<dbReference type="STRING" id="13706.A0A1X2H194"/>
<gene>
    <name evidence="3" type="ORF">BCR43DRAFT_498573</name>
</gene>
<keyword evidence="4" id="KW-1185">Reference proteome</keyword>
<feature type="transmembrane region" description="Helical" evidence="1">
    <location>
        <begin position="204"/>
        <end position="223"/>
    </location>
</feature>
<dbReference type="Proteomes" id="UP000242180">
    <property type="component" value="Unassembled WGS sequence"/>
</dbReference>
<dbReference type="OMA" id="DFGYIAW"/>
<protein>
    <recommendedName>
        <fullName evidence="2">Mitochondrial adapter protein MCP1 transmembrane domain-containing protein</fullName>
    </recommendedName>
</protein>
<dbReference type="OrthoDB" id="10259513at2759"/>
<dbReference type="AlphaFoldDB" id="A0A1X2H194"/>
<evidence type="ECO:0000313" key="4">
    <source>
        <dbReference type="Proteomes" id="UP000242180"/>
    </source>
</evidence>
<feature type="domain" description="Mitochondrial adapter protein MCP1 transmembrane" evidence="2">
    <location>
        <begin position="112"/>
        <end position="224"/>
    </location>
</feature>
<dbReference type="Pfam" id="PF07950">
    <property type="entry name" value="MCP1_TM"/>
    <property type="match status" value="1"/>
</dbReference>
<keyword evidence="1" id="KW-0812">Transmembrane</keyword>
<proteinExistence type="predicted"/>
<dbReference type="InterPro" id="IPR012472">
    <property type="entry name" value="MCP1_TM"/>
</dbReference>